<evidence type="ECO:0000256" key="2">
    <source>
        <dbReference type="ARBA" id="ARBA00008335"/>
    </source>
</evidence>
<evidence type="ECO:0000256" key="3">
    <source>
        <dbReference type="ARBA" id="ARBA00022448"/>
    </source>
</evidence>
<dbReference type="GO" id="GO:0015343">
    <property type="term" value="F:siderophore-iron transmembrane transporter activity"/>
    <property type="evidence" value="ECO:0007669"/>
    <property type="project" value="TreeGrafter"/>
</dbReference>
<feature type="transmembrane region" description="Helical" evidence="9">
    <location>
        <begin position="382"/>
        <end position="404"/>
    </location>
</feature>
<keyword evidence="3" id="KW-0813">Transport</keyword>
<feature type="transmembrane region" description="Helical" evidence="9">
    <location>
        <begin position="100"/>
        <end position="120"/>
    </location>
</feature>
<dbReference type="VEuPathDB" id="FungiDB:CJJ09_005554"/>
<feature type="transmembrane region" description="Helical" evidence="9">
    <location>
        <begin position="218"/>
        <end position="243"/>
    </location>
</feature>
<dbReference type="InterPro" id="IPR011701">
    <property type="entry name" value="MFS"/>
</dbReference>
<dbReference type="PANTHER" id="PTHR23501:SF92">
    <property type="entry name" value="GLUTATHIONE EXCHANGER 1-RELATED"/>
    <property type="match status" value="1"/>
</dbReference>
<dbReference type="GO" id="GO:0005768">
    <property type="term" value="C:endosome"/>
    <property type="evidence" value="ECO:0007669"/>
    <property type="project" value="TreeGrafter"/>
</dbReference>
<dbReference type="AlphaFoldDB" id="A0A0L0NUL1"/>
<sequence length="673" mass="74043">MALSFELTLALEKPKRDSRMLSTHNSAASAASSSASDDSKATPKSFGIRKLELILDQLNSVPLKVLHFGGIFVGQYCSALEFSVVAVLKGYATESYKQHSLMATVALIHMVVSASAMPAFAMLSDLFGRLQLFCLGLVLRVVGLVVMSQATTIEKHAGGEVLYGAGFAGCKVLFQICAQDATSLRTRLWANALVTFPVVITTWSSGEVVSSVLDSHGWRFGIAMWAFIFPLSCVPYLVSYLVVRWKAFHTREWGSLVEEERLSQAEMEKYRAVYRNAISKSGITFRKKVTANITLAAQYAKYKTVKSLWEVDIVGCVLLVVVFGLILVPITLAGGTLTNWRTAKIIVPLVSGFCCIPVFITWEFRWARKPLIPFPLLKDRGVWSGFAVAILSTLATNIPNTYAYPVLVVGMNASSMVATRTPQLAMFVTALVLPFLGYVVFKVRRTKGFILFGNCVLFVSMGLFVHFKGDNDGVRGKYFRDGMAVAYAVEGFGNGFFIKLVGVSVQTCTNHEHMATVSALFSSLYSIGSACAKCISGAIWAQRMYPTILKHMNELGVDSLLAKDAFTGPYKFITTAPWRSPARKAVVLAYAEIQSALCIVSLCLLVPLLALALCLRDHKLNDHRSLENAVDVEKGDSEAQREKSTVVFGNDDDPIFRFIRRVIERKSPNYIVE</sequence>
<evidence type="ECO:0000256" key="6">
    <source>
        <dbReference type="ARBA" id="ARBA00023065"/>
    </source>
</evidence>
<name>A0A0L0NUL1_CANAR</name>
<comment type="subcellular location">
    <subcellularLocation>
        <location evidence="1">Endomembrane system</location>
        <topology evidence="1">Multi-pass membrane protein</topology>
    </subcellularLocation>
</comment>
<feature type="transmembrane region" description="Helical" evidence="9">
    <location>
        <begin position="345"/>
        <end position="362"/>
    </location>
</feature>
<dbReference type="Proteomes" id="UP000037122">
    <property type="component" value="Unassembled WGS sequence"/>
</dbReference>
<dbReference type="VEuPathDB" id="FungiDB:CJI97_002009"/>
<feature type="transmembrane region" description="Helical" evidence="9">
    <location>
        <begin position="424"/>
        <end position="441"/>
    </location>
</feature>
<comment type="caution">
    <text evidence="10">The sequence shown here is derived from an EMBL/GenBank/DDBJ whole genome shotgun (WGS) entry which is preliminary data.</text>
</comment>
<dbReference type="Gene3D" id="1.20.1250.20">
    <property type="entry name" value="MFS general substrate transporter like domains"/>
    <property type="match status" value="2"/>
</dbReference>
<proteinExistence type="inferred from homology"/>
<comment type="similarity">
    <text evidence="2">Belongs to the major facilitator superfamily.</text>
</comment>
<evidence type="ECO:0000256" key="4">
    <source>
        <dbReference type="ARBA" id="ARBA00022692"/>
    </source>
</evidence>
<feature type="transmembrane region" description="Helical" evidence="9">
    <location>
        <begin position="311"/>
        <end position="333"/>
    </location>
</feature>
<evidence type="ECO:0008006" key="12">
    <source>
        <dbReference type="Google" id="ProtNLM"/>
    </source>
</evidence>
<keyword evidence="5 9" id="KW-1133">Transmembrane helix</keyword>
<dbReference type="PANTHER" id="PTHR23501">
    <property type="entry name" value="MAJOR FACILITATOR SUPERFAMILY"/>
    <property type="match status" value="1"/>
</dbReference>
<dbReference type="VEuPathDB" id="FungiDB:CJJ07_000193"/>
<feature type="transmembrane region" description="Helical" evidence="9">
    <location>
        <begin position="65"/>
        <end position="88"/>
    </location>
</feature>
<feature type="region of interest" description="Disordered" evidence="8">
    <location>
        <begin position="18"/>
        <end position="43"/>
    </location>
</feature>
<evidence type="ECO:0000256" key="5">
    <source>
        <dbReference type="ARBA" id="ARBA00022989"/>
    </source>
</evidence>
<keyword evidence="7 9" id="KW-0472">Membrane</keyword>
<dbReference type="GO" id="GO:0005774">
    <property type="term" value="C:vacuolar membrane"/>
    <property type="evidence" value="ECO:0007669"/>
    <property type="project" value="TreeGrafter"/>
</dbReference>
<feature type="transmembrane region" description="Helical" evidence="9">
    <location>
        <begin position="448"/>
        <end position="467"/>
    </location>
</feature>
<dbReference type="FunFam" id="1.20.1250.20:FF:000197">
    <property type="entry name" value="Siderophore iron transporter 1"/>
    <property type="match status" value="1"/>
</dbReference>
<organism evidence="10 11">
    <name type="scientific">Candidozyma auris</name>
    <name type="common">Yeast</name>
    <name type="synonym">Candida auris</name>
    <dbReference type="NCBI Taxonomy" id="498019"/>
    <lineage>
        <taxon>Eukaryota</taxon>
        <taxon>Fungi</taxon>
        <taxon>Dikarya</taxon>
        <taxon>Ascomycota</taxon>
        <taxon>Saccharomycotina</taxon>
        <taxon>Pichiomycetes</taxon>
        <taxon>Metschnikowiaceae</taxon>
        <taxon>Candidozyma</taxon>
    </lineage>
</organism>
<evidence type="ECO:0000256" key="9">
    <source>
        <dbReference type="SAM" id="Phobius"/>
    </source>
</evidence>
<dbReference type="InterPro" id="IPR036259">
    <property type="entry name" value="MFS_trans_sf"/>
</dbReference>
<evidence type="ECO:0000256" key="1">
    <source>
        <dbReference type="ARBA" id="ARBA00004127"/>
    </source>
</evidence>
<gene>
    <name evidence="10" type="ORF">QG37_06086</name>
</gene>
<feature type="transmembrane region" description="Helical" evidence="9">
    <location>
        <begin position="188"/>
        <end position="206"/>
    </location>
</feature>
<evidence type="ECO:0000313" key="11">
    <source>
        <dbReference type="Proteomes" id="UP000037122"/>
    </source>
</evidence>
<evidence type="ECO:0000256" key="7">
    <source>
        <dbReference type="ARBA" id="ARBA00023136"/>
    </source>
</evidence>
<feature type="compositionally biased region" description="Low complexity" evidence="8">
    <location>
        <begin position="26"/>
        <end position="36"/>
    </location>
</feature>
<evidence type="ECO:0000256" key="8">
    <source>
        <dbReference type="SAM" id="MobiDB-lite"/>
    </source>
</evidence>
<feature type="transmembrane region" description="Helical" evidence="9">
    <location>
        <begin position="126"/>
        <end position="146"/>
    </location>
</feature>
<evidence type="ECO:0000313" key="10">
    <source>
        <dbReference type="EMBL" id="KND97684.1"/>
    </source>
</evidence>
<dbReference type="GO" id="GO:0005886">
    <property type="term" value="C:plasma membrane"/>
    <property type="evidence" value="ECO:0007669"/>
    <property type="project" value="TreeGrafter"/>
</dbReference>
<dbReference type="Pfam" id="PF07690">
    <property type="entry name" value="MFS_1"/>
    <property type="match status" value="1"/>
</dbReference>
<dbReference type="VEuPathDB" id="FungiDB:QG37_06086"/>
<feature type="transmembrane region" description="Helical" evidence="9">
    <location>
        <begin position="593"/>
        <end position="615"/>
    </location>
</feature>
<protein>
    <recommendedName>
        <fullName evidence="12">Major facilitator superfamily (MFS) profile domain-containing protein</fullName>
    </recommendedName>
</protein>
<keyword evidence="6" id="KW-0406">Ion transport</keyword>
<dbReference type="VEuPathDB" id="FungiDB:CJI96_0005019"/>
<accession>A0A0L0NUL1</accession>
<keyword evidence="4 9" id="KW-0812">Transmembrane</keyword>
<reference evidence="11" key="1">
    <citation type="journal article" date="2015" name="BMC Genomics">
        <title>Draft genome of a commonly misdiagnosed multidrug resistant pathogen Candida auris.</title>
        <authorList>
            <person name="Chatterjee S."/>
            <person name="Alampalli S.V."/>
            <person name="Nageshan R.K."/>
            <person name="Chettiar S.T."/>
            <person name="Joshi S."/>
            <person name="Tatu U.S."/>
        </authorList>
    </citation>
    <scope>NUCLEOTIDE SEQUENCE [LARGE SCALE GENOMIC DNA]</scope>
    <source>
        <strain evidence="11">6684</strain>
    </source>
</reference>
<dbReference type="VEuPathDB" id="FungiDB:B9J08_002465"/>
<dbReference type="SUPFAM" id="SSF103473">
    <property type="entry name" value="MFS general substrate transporter"/>
    <property type="match status" value="1"/>
</dbReference>
<dbReference type="EMBL" id="LGST01000041">
    <property type="protein sequence ID" value="KND97684.1"/>
    <property type="molecule type" value="Genomic_DNA"/>
</dbReference>